<feature type="domain" description="TRAP C4-dicarboxylate transport system permease DctM subunit" evidence="8">
    <location>
        <begin position="12"/>
        <end position="425"/>
    </location>
</feature>
<dbReference type="InterPro" id="IPR010656">
    <property type="entry name" value="DctM"/>
</dbReference>
<dbReference type="OrthoDB" id="9785600at2"/>
<evidence type="ECO:0000256" key="2">
    <source>
        <dbReference type="ARBA" id="ARBA00022475"/>
    </source>
</evidence>
<dbReference type="PANTHER" id="PTHR33362">
    <property type="entry name" value="SIALIC ACID TRAP TRANSPORTER PERMEASE PROTEIN SIAT-RELATED"/>
    <property type="match status" value="1"/>
</dbReference>
<organism evidence="9 10">
    <name type="scientific">Desulfotignum phosphitoxidans DSM 13687</name>
    <dbReference type="NCBI Taxonomy" id="1286635"/>
    <lineage>
        <taxon>Bacteria</taxon>
        <taxon>Pseudomonadati</taxon>
        <taxon>Thermodesulfobacteriota</taxon>
        <taxon>Desulfobacteria</taxon>
        <taxon>Desulfobacterales</taxon>
        <taxon>Desulfobacteraceae</taxon>
        <taxon>Desulfotignum</taxon>
    </lineage>
</organism>
<keyword evidence="3" id="KW-0997">Cell inner membrane</keyword>
<reference evidence="9 10" key="1">
    <citation type="journal article" date="2013" name="Genome Announc.">
        <title>Draft Genome Sequence of Desulfotignum phosphitoxidans DSM 13687 Strain FiPS-3.</title>
        <authorList>
            <person name="Poehlein A."/>
            <person name="Daniel R."/>
            <person name="Simeonova D.D."/>
        </authorList>
    </citation>
    <scope>NUCLEOTIDE SEQUENCE [LARGE SCALE GENOMIC DNA]</scope>
    <source>
        <strain evidence="9 10">DSM 13687</strain>
    </source>
</reference>
<dbReference type="Pfam" id="PF06808">
    <property type="entry name" value="DctM"/>
    <property type="match status" value="1"/>
</dbReference>
<evidence type="ECO:0000259" key="8">
    <source>
        <dbReference type="Pfam" id="PF06808"/>
    </source>
</evidence>
<feature type="transmembrane region" description="Helical" evidence="7">
    <location>
        <begin position="53"/>
        <end position="75"/>
    </location>
</feature>
<feature type="transmembrane region" description="Helical" evidence="7">
    <location>
        <begin position="141"/>
        <end position="165"/>
    </location>
</feature>
<evidence type="ECO:0000256" key="4">
    <source>
        <dbReference type="ARBA" id="ARBA00022692"/>
    </source>
</evidence>
<feature type="transmembrane region" description="Helical" evidence="7">
    <location>
        <begin position="221"/>
        <end position="243"/>
    </location>
</feature>
<feature type="transmembrane region" description="Helical" evidence="7">
    <location>
        <begin position="321"/>
        <end position="351"/>
    </location>
</feature>
<keyword evidence="4 7" id="KW-0812">Transmembrane</keyword>
<evidence type="ECO:0000256" key="5">
    <source>
        <dbReference type="ARBA" id="ARBA00022989"/>
    </source>
</evidence>
<protein>
    <submittedName>
        <fullName evidence="9">TRAP-type C4-dicarboxylate permease, large subunit DctM</fullName>
    </submittedName>
</protein>
<evidence type="ECO:0000313" key="9">
    <source>
        <dbReference type="EMBL" id="EMS80938.1"/>
    </source>
</evidence>
<evidence type="ECO:0000256" key="1">
    <source>
        <dbReference type="ARBA" id="ARBA00004429"/>
    </source>
</evidence>
<dbReference type="GO" id="GO:0022857">
    <property type="term" value="F:transmembrane transporter activity"/>
    <property type="evidence" value="ECO:0007669"/>
    <property type="project" value="TreeGrafter"/>
</dbReference>
<dbReference type="PANTHER" id="PTHR33362:SF7">
    <property type="entry name" value="SLL1103 PROTEIN"/>
    <property type="match status" value="1"/>
</dbReference>
<keyword evidence="10" id="KW-1185">Reference proteome</keyword>
<dbReference type="GO" id="GO:0005886">
    <property type="term" value="C:plasma membrane"/>
    <property type="evidence" value="ECO:0007669"/>
    <property type="project" value="UniProtKB-SubCell"/>
</dbReference>
<dbReference type="NCBIfam" id="TIGR00786">
    <property type="entry name" value="dctM"/>
    <property type="match status" value="1"/>
</dbReference>
<evidence type="ECO:0000256" key="7">
    <source>
        <dbReference type="SAM" id="Phobius"/>
    </source>
</evidence>
<keyword evidence="5 7" id="KW-1133">Transmembrane helix</keyword>
<evidence type="ECO:0000313" key="10">
    <source>
        <dbReference type="Proteomes" id="UP000014216"/>
    </source>
</evidence>
<dbReference type="RefSeq" id="WP_006963516.1">
    <property type="nucleotide sequence ID" value="NZ_APJX01000001.1"/>
</dbReference>
<proteinExistence type="predicted"/>
<gene>
    <name evidence="9" type="primary">dctM1</name>
    <name evidence="9" type="ORF">Dpo_1c00680</name>
</gene>
<dbReference type="EMBL" id="APJX01000001">
    <property type="protein sequence ID" value="EMS80938.1"/>
    <property type="molecule type" value="Genomic_DNA"/>
</dbReference>
<dbReference type="InterPro" id="IPR004681">
    <property type="entry name" value="TRAP_DctM"/>
</dbReference>
<comment type="subcellular location">
    <subcellularLocation>
        <location evidence="1">Cell inner membrane</location>
        <topology evidence="1">Multi-pass membrane protein</topology>
    </subcellularLocation>
</comment>
<comment type="caution">
    <text evidence="9">The sequence shown here is derived from an EMBL/GenBank/DDBJ whole genome shotgun (WGS) entry which is preliminary data.</text>
</comment>
<keyword evidence="6 7" id="KW-0472">Membrane</keyword>
<dbReference type="AlphaFoldDB" id="S0G0M2"/>
<evidence type="ECO:0000256" key="6">
    <source>
        <dbReference type="ARBA" id="ARBA00023136"/>
    </source>
</evidence>
<dbReference type="PIRSF" id="PIRSF006066">
    <property type="entry name" value="HI0050"/>
    <property type="match status" value="1"/>
</dbReference>
<feature type="transmembrane region" description="Helical" evidence="7">
    <location>
        <begin position="12"/>
        <end position="41"/>
    </location>
</feature>
<evidence type="ECO:0000256" key="3">
    <source>
        <dbReference type="ARBA" id="ARBA00022519"/>
    </source>
</evidence>
<name>S0G0M2_9BACT</name>
<accession>S0G0M2</accession>
<feature type="transmembrane region" description="Helical" evidence="7">
    <location>
        <begin position="404"/>
        <end position="429"/>
    </location>
</feature>
<feature type="transmembrane region" description="Helical" evidence="7">
    <location>
        <begin position="286"/>
        <end position="309"/>
    </location>
</feature>
<dbReference type="Proteomes" id="UP000014216">
    <property type="component" value="Unassembled WGS sequence"/>
</dbReference>
<feature type="transmembrane region" description="Helical" evidence="7">
    <location>
        <begin position="177"/>
        <end position="201"/>
    </location>
</feature>
<sequence length="436" mass="46223">MSPELLLTIGMFGSLIISIMLGVSLAFALGAIGTITALIMWGPAGLMPIVTGVFNYMWMLLLAAVPLFVFIGVALSKSTIATDMYEAFYLWSGRLRGGLAVGTCGFAAALSAMTGNCSASTVTTGLVAIPPMRKRKYDEGIIFGSIGSAGTMGILIPPSITLIVIGMMTGQSIGKLFAGGLVAGTLIVAAFILYILARAYLQPGLCPAMEETATLAEKARALKSVTLPILIILSILGSLFFGIATPTEASSVGAVAVLICVIIRGECNLQFIKEVSYQTASITGMILWIMFGAAGFVSIYSGGGGIYFVQSTLMGLDVSPLAMIITLQLTVLVLGMFLDPMGIILLCLPIFYPVVQNLGFDPIWYGVIFNIALCIGYITPPFGYNLFYLKSLSPATDMVTIFKSVVPFITIMVMALLLMMIFPSIILWLPHIMVPG</sequence>
<feature type="transmembrane region" description="Helical" evidence="7">
    <location>
        <begin position="363"/>
        <end position="384"/>
    </location>
</feature>
<keyword evidence="2" id="KW-1003">Cell membrane</keyword>
<dbReference type="PATRIC" id="fig|1286635.3.peg.78"/>